<reference evidence="4" key="1">
    <citation type="submission" date="2020-11" db="EMBL/GenBank/DDBJ databases">
        <authorList>
            <consortium name="DOE Joint Genome Institute"/>
            <person name="Ahrendt S."/>
            <person name="Riley R."/>
            <person name="Andreopoulos W."/>
            <person name="LaButti K."/>
            <person name="Pangilinan J."/>
            <person name="Ruiz-duenas F.J."/>
            <person name="Barrasa J.M."/>
            <person name="Sanchez-Garcia M."/>
            <person name="Camarero S."/>
            <person name="Miyauchi S."/>
            <person name="Serrano A."/>
            <person name="Linde D."/>
            <person name="Babiker R."/>
            <person name="Drula E."/>
            <person name="Ayuso-Fernandez I."/>
            <person name="Pacheco R."/>
            <person name="Padilla G."/>
            <person name="Ferreira P."/>
            <person name="Barriuso J."/>
            <person name="Kellner H."/>
            <person name="Castanera R."/>
            <person name="Alfaro M."/>
            <person name="Ramirez L."/>
            <person name="Pisabarro A.G."/>
            <person name="Kuo A."/>
            <person name="Tritt A."/>
            <person name="Lipzen A."/>
            <person name="He G."/>
            <person name="Yan M."/>
            <person name="Ng V."/>
            <person name="Cullen D."/>
            <person name="Martin F."/>
            <person name="Rosso M.-N."/>
            <person name="Henrissat B."/>
            <person name="Hibbett D."/>
            <person name="Martinez A.T."/>
            <person name="Grigoriev I.V."/>
        </authorList>
    </citation>
    <scope>NUCLEOTIDE SEQUENCE</scope>
    <source>
        <strain evidence="4">AH 44721</strain>
    </source>
</reference>
<evidence type="ECO:0000256" key="1">
    <source>
        <dbReference type="ARBA" id="ARBA00023002"/>
    </source>
</evidence>
<comment type="caution">
    <text evidence="4">The sequence shown here is derived from an EMBL/GenBank/DDBJ whole genome shotgun (WGS) entry which is preliminary data.</text>
</comment>
<dbReference type="Pfam" id="PF16884">
    <property type="entry name" value="ADH_N_2"/>
    <property type="match status" value="1"/>
</dbReference>
<evidence type="ECO:0000313" key="4">
    <source>
        <dbReference type="EMBL" id="KAF8879983.1"/>
    </source>
</evidence>
<dbReference type="InterPro" id="IPR045010">
    <property type="entry name" value="MDR_fam"/>
</dbReference>
<feature type="domain" description="Oxidoreductase N-terminal" evidence="3">
    <location>
        <begin position="39"/>
        <end position="114"/>
    </location>
</feature>
<protein>
    <recommendedName>
        <fullName evidence="6">Enoyl reductase (ER) domain-containing protein</fullName>
    </recommendedName>
</protein>
<dbReference type="EMBL" id="JADNYJ010000144">
    <property type="protein sequence ID" value="KAF8879983.1"/>
    <property type="molecule type" value="Genomic_DNA"/>
</dbReference>
<dbReference type="PANTHER" id="PTHR43205:SF7">
    <property type="entry name" value="PROSTAGLANDIN REDUCTASE 1"/>
    <property type="match status" value="1"/>
</dbReference>
<dbReference type="SUPFAM" id="SSF51735">
    <property type="entry name" value="NAD(P)-binding Rossmann-fold domains"/>
    <property type="match status" value="1"/>
</dbReference>
<evidence type="ECO:0000259" key="3">
    <source>
        <dbReference type="Pfam" id="PF16884"/>
    </source>
</evidence>
<dbReference type="SUPFAM" id="SSF50129">
    <property type="entry name" value="GroES-like"/>
    <property type="match status" value="1"/>
</dbReference>
<dbReference type="Gene3D" id="3.40.50.720">
    <property type="entry name" value="NAD(P)-binding Rossmann-like Domain"/>
    <property type="match status" value="1"/>
</dbReference>
<gene>
    <name evidence="4" type="ORF">CPB84DRAFT_1792920</name>
</gene>
<feature type="domain" description="Alcohol dehydrogenase-like C-terminal" evidence="2">
    <location>
        <begin position="167"/>
        <end position="295"/>
    </location>
</feature>
<dbReference type="InterPro" id="IPR013149">
    <property type="entry name" value="ADH-like_C"/>
</dbReference>
<dbReference type="InterPro" id="IPR011032">
    <property type="entry name" value="GroES-like_sf"/>
</dbReference>
<sequence>MAPIINGRILFNEIPKEYPEPGKTVVYDASEKIDPDTVPLNGGFLLKTVDVSIDPYMRGRMRDPGITSYVPAFQIGKPIDGYVIAKVIRSENPEVKAGDHLFGGLPYQHYTLLKDFGDLRVIENKENLAWFTYLGVLGMPGKTAYMAWKEYSQAKKGETVFVSAGAGPLVIQLTKMDGLRTIGTAGSKEKLKFLEEIGTDISFNYKDGDISKILRDQGGIDIYWDNVGGDLLDKALEASKLYGRFIECGMISGYNTGYNKPILNLFQIFSRSLTMHGFIVNRLEPKYNDEFYKVMPPLVATGKIRHKEDVTRGVEKVEGWNNGKAVVHVADD</sequence>
<evidence type="ECO:0000313" key="5">
    <source>
        <dbReference type="Proteomes" id="UP000724874"/>
    </source>
</evidence>
<dbReference type="Gene3D" id="3.90.180.10">
    <property type="entry name" value="Medium-chain alcohol dehydrogenases, catalytic domain"/>
    <property type="match status" value="1"/>
</dbReference>
<dbReference type="InterPro" id="IPR036291">
    <property type="entry name" value="NAD(P)-bd_dom_sf"/>
</dbReference>
<organism evidence="4 5">
    <name type="scientific">Gymnopilus junonius</name>
    <name type="common">Spectacular rustgill mushroom</name>
    <name type="synonym">Gymnopilus spectabilis subsp. junonius</name>
    <dbReference type="NCBI Taxonomy" id="109634"/>
    <lineage>
        <taxon>Eukaryota</taxon>
        <taxon>Fungi</taxon>
        <taxon>Dikarya</taxon>
        <taxon>Basidiomycota</taxon>
        <taxon>Agaricomycotina</taxon>
        <taxon>Agaricomycetes</taxon>
        <taxon>Agaricomycetidae</taxon>
        <taxon>Agaricales</taxon>
        <taxon>Agaricineae</taxon>
        <taxon>Hymenogastraceae</taxon>
        <taxon>Gymnopilus</taxon>
    </lineage>
</organism>
<dbReference type="Proteomes" id="UP000724874">
    <property type="component" value="Unassembled WGS sequence"/>
</dbReference>
<dbReference type="GO" id="GO:0016628">
    <property type="term" value="F:oxidoreductase activity, acting on the CH-CH group of donors, NAD or NADP as acceptor"/>
    <property type="evidence" value="ECO:0007669"/>
    <property type="project" value="InterPro"/>
</dbReference>
<keyword evidence="5" id="KW-1185">Reference proteome</keyword>
<keyword evidence="1" id="KW-0560">Oxidoreductase</keyword>
<dbReference type="AlphaFoldDB" id="A0A9P5NEE4"/>
<dbReference type="Pfam" id="PF00107">
    <property type="entry name" value="ADH_zinc_N"/>
    <property type="match status" value="1"/>
</dbReference>
<accession>A0A9P5NEE4</accession>
<dbReference type="CDD" id="cd05288">
    <property type="entry name" value="PGDH"/>
    <property type="match status" value="1"/>
</dbReference>
<dbReference type="OrthoDB" id="809632at2759"/>
<dbReference type="PANTHER" id="PTHR43205">
    <property type="entry name" value="PROSTAGLANDIN REDUCTASE"/>
    <property type="match status" value="1"/>
</dbReference>
<evidence type="ECO:0008006" key="6">
    <source>
        <dbReference type="Google" id="ProtNLM"/>
    </source>
</evidence>
<name>A0A9P5NEE4_GYMJU</name>
<proteinExistence type="predicted"/>
<dbReference type="InterPro" id="IPR041694">
    <property type="entry name" value="ADH_N_2"/>
</dbReference>
<evidence type="ECO:0000259" key="2">
    <source>
        <dbReference type="Pfam" id="PF00107"/>
    </source>
</evidence>